<organism evidence="5 6">
    <name type="scientific">Hucho hucho</name>
    <name type="common">huchen</name>
    <dbReference type="NCBI Taxonomy" id="62062"/>
    <lineage>
        <taxon>Eukaryota</taxon>
        <taxon>Metazoa</taxon>
        <taxon>Chordata</taxon>
        <taxon>Craniata</taxon>
        <taxon>Vertebrata</taxon>
        <taxon>Euteleostomi</taxon>
        <taxon>Actinopterygii</taxon>
        <taxon>Neopterygii</taxon>
        <taxon>Teleostei</taxon>
        <taxon>Protacanthopterygii</taxon>
        <taxon>Salmoniformes</taxon>
        <taxon>Salmonidae</taxon>
        <taxon>Salmoninae</taxon>
        <taxon>Hucho</taxon>
    </lineage>
</organism>
<dbReference type="Ensembl" id="ENSHHUT00000046142.1">
    <property type="protein sequence ID" value="ENSHHUP00000044492.1"/>
    <property type="gene ID" value="ENSHHUG00000027233.1"/>
</dbReference>
<dbReference type="STRING" id="62062.ENSHHUP00000044492"/>
<evidence type="ECO:0000256" key="1">
    <source>
        <dbReference type="ARBA" id="ARBA00023125"/>
    </source>
</evidence>
<sequence length="297" mass="33310">MDPCEAPSNVVLRRKNQRYGKKKSTTYLGLIAYVIQDSPDKMLTFSQLMDKLGAFLSGDRKGIENNIRVCLSSNDCFVKVPVSPYLPHSKKNFWKVDESQITAKMARRHFKDILDLFPELSTKVRMEAEQISERFATVYSPTPTLTGLHIQKKSEVKFSSPFSIESILNRDSPSRLSPRPAPLSVMSSGPPDQMPLCAERGVGTKRMSWDSPPVEINLVPRAGDSYPSYVTVATTVHGLIGDDDDGRPVKKMRMCAEPSYLIYSRPSVAPRFAEPPRNCYLKYPVATYACDAHHFGL</sequence>
<dbReference type="GO" id="GO:0043565">
    <property type="term" value="F:sequence-specific DNA binding"/>
    <property type="evidence" value="ECO:0007669"/>
    <property type="project" value="InterPro"/>
</dbReference>
<dbReference type="Gene3D" id="1.10.10.10">
    <property type="entry name" value="Winged helix-like DNA-binding domain superfamily/Winged helix DNA-binding domain"/>
    <property type="match status" value="1"/>
</dbReference>
<accession>A0A4W5N1B9</accession>
<dbReference type="AlphaFoldDB" id="A0A4W5N1B9"/>
<evidence type="ECO:0000256" key="3">
    <source>
        <dbReference type="SAM" id="MobiDB-lite"/>
    </source>
</evidence>
<dbReference type="GO" id="GO:0003700">
    <property type="term" value="F:DNA-binding transcription factor activity"/>
    <property type="evidence" value="ECO:0007669"/>
    <property type="project" value="InterPro"/>
</dbReference>
<feature type="DNA-binding region" description="Fork-head" evidence="2">
    <location>
        <begin position="22"/>
        <end position="99"/>
    </location>
</feature>
<dbReference type="PROSITE" id="PS50039">
    <property type="entry name" value="FORK_HEAD_3"/>
    <property type="match status" value="1"/>
</dbReference>
<evidence type="ECO:0000256" key="2">
    <source>
        <dbReference type="PROSITE-ProRule" id="PRU00089"/>
    </source>
</evidence>
<reference evidence="6" key="1">
    <citation type="submission" date="2018-06" db="EMBL/GenBank/DDBJ databases">
        <title>Genome assembly of Danube salmon.</title>
        <authorList>
            <person name="Macqueen D.J."/>
            <person name="Gundappa M.K."/>
        </authorList>
    </citation>
    <scope>NUCLEOTIDE SEQUENCE [LARGE SCALE GENOMIC DNA]</scope>
</reference>
<feature type="compositionally biased region" description="Low complexity" evidence="3">
    <location>
        <begin position="174"/>
        <end position="184"/>
    </location>
</feature>
<reference evidence="5" key="2">
    <citation type="submission" date="2025-08" db="UniProtKB">
        <authorList>
            <consortium name="Ensembl"/>
        </authorList>
    </citation>
    <scope>IDENTIFICATION</scope>
</reference>
<dbReference type="PANTHER" id="PTHR47316">
    <property type="entry name" value="FORKHEAD BOX PROTEIN H1"/>
    <property type="match status" value="1"/>
</dbReference>
<dbReference type="PANTHER" id="PTHR47316:SF1">
    <property type="entry name" value="FORKHEAD BOX PROTEIN H1"/>
    <property type="match status" value="1"/>
</dbReference>
<dbReference type="InterPro" id="IPR036390">
    <property type="entry name" value="WH_DNA-bd_sf"/>
</dbReference>
<dbReference type="InterPro" id="IPR052327">
    <property type="entry name" value="Activin_resp_transcr_regulator"/>
</dbReference>
<dbReference type="GO" id="GO:0005634">
    <property type="term" value="C:nucleus"/>
    <property type="evidence" value="ECO:0007669"/>
    <property type="project" value="UniProtKB-SubCell"/>
</dbReference>
<proteinExistence type="predicted"/>
<dbReference type="SMART" id="SM00339">
    <property type="entry name" value="FH"/>
    <property type="match status" value="1"/>
</dbReference>
<evidence type="ECO:0000313" key="6">
    <source>
        <dbReference type="Proteomes" id="UP000314982"/>
    </source>
</evidence>
<dbReference type="Proteomes" id="UP000314982">
    <property type="component" value="Unassembled WGS sequence"/>
</dbReference>
<keyword evidence="2" id="KW-0539">Nucleus</keyword>
<keyword evidence="1 2" id="KW-0238">DNA-binding</keyword>
<dbReference type="InterPro" id="IPR036388">
    <property type="entry name" value="WH-like_DNA-bd_sf"/>
</dbReference>
<dbReference type="SUPFAM" id="SSF46785">
    <property type="entry name" value="Winged helix' DNA-binding domain"/>
    <property type="match status" value="1"/>
</dbReference>
<evidence type="ECO:0000259" key="4">
    <source>
        <dbReference type="PROSITE" id="PS50039"/>
    </source>
</evidence>
<protein>
    <submittedName>
        <fullName evidence="5">Si:ch211-239d6.2</fullName>
    </submittedName>
</protein>
<dbReference type="Pfam" id="PF00250">
    <property type="entry name" value="Forkhead"/>
    <property type="match status" value="1"/>
</dbReference>
<feature type="domain" description="Fork-head" evidence="4">
    <location>
        <begin position="22"/>
        <end position="99"/>
    </location>
</feature>
<reference evidence="5" key="3">
    <citation type="submission" date="2025-09" db="UniProtKB">
        <authorList>
            <consortium name="Ensembl"/>
        </authorList>
    </citation>
    <scope>IDENTIFICATION</scope>
</reference>
<feature type="region of interest" description="Disordered" evidence="3">
    <location>
        <begin position="169"/>
        <end position="194"/>
    </location>
</feature>
<dbReference type="InterPro" id="IPR001766">
    <property type="entry name" value="Fork_head_dom"/>
</dbReference>
<comment type="subcellular location">
    <subcellularLocation>
        <location evidence="2">Nucleus</location>
    </subcellularLocation>
</comment>
<evidence type="ECO:0000313" key="5">
    <source>
        <dbReference type="Ensembl" id="ENSHHUP00000044492.1"/>
    </source>
</evidence>
<keyword evidence="6" id="KW-1185">Reference proteome</keyword>
<name>A0A4W5N1B9_9TELE</name>
<dbReference type="GeneTree" id="ENSGT01030000234863"/>